<dbReference type="Pfam" id="PF03808">
    <property type="entry name" value="Glyco_tran_WecG"/>
    <property type="match status" value="1"/>
</dbReference>
<dbReference type="InterPro" id="IPR004629">
    <property type="entry name" value="WecG_TagA_CpsF"/>
</dbReference>
<evidence type="ECO:0000313" key="4">
    <source>
        <dbReference type="Proteomes" id="UP000244016"/>
    </source>
</evidence>
<comment type="caution">
    <text evidence="3">The sequence shown here is derived from an EMBL/GenBank/DDBJ whole genome shotgun (WGS) entry which is preliminary data.</text>
</comment>
<dbReference type="NCBIfam" id="TIGR00696">
    <property type="entry name" value="wecG_tagA_cpsF"/>
    <property type="match status" value="1"/>
</dbReference>
<dbReference type="PANTHER" id="PTHR34136:SF1">
    <property type="entry name" value="UDP-N-ACETYL-D-MANNOSAMINURONIC ACID TRANSFERASE"/>
    <property type="match status" value="1"/>
</dbReference>
<dbReference type="CDD" id="cd06533">
    <property type="entry name" value="Glyco_transf_WecG_TagA"/>
    <property type="match status" value="1"/>
</dbReference>
<keyword evidence="1" id="KW-0328">Glycosyltransferase</keyword>
<proteinExistence type="predicted"/>
<name>A0A2T5G5D8_9BACL</name>
<dbReference type="InterPro" id="IPR032466">
    <property type="entry name" value="Metal_Hydrolase"/>
</dbReference>
<evidence type="ECO:0000313" key="3">
    <source>
        <dbReference type="EMBL" id="PTQ51396.1"/>
    </source>
</evidence>
<dbReference type="PANTHER" id="PTHR34136">
    <property type="match status" value="1"/>
</dbReference>
<evidence type="ECO:0000256" key="2">
    <source>
        <dbReference type="ARBA" id="ARBA00022679"/>
    </source>
</evidence>
<evidence type="ECO:0000256" key="1">
    <source>
        <dbReference type="ARBA" id="ARBA00022676"/>
    </source>
</evidence>
<sequence>MPNGTNRSAGEIHILGMRVDPTSYEDATSKILAWAERGESRYVCVANVHMVMEAYDDPRFRRLVNDSDLVTPDGMPLVWMLRLLGKKGQERVYGPELTLRVLEAAAEKGIPVGFYGSSPEVLENLVNNLRRRYTGLRVVYAHSPPYRELSAQEEEEVVRSIRESGAKILFVGLGCPKQERWMANHKGKIDAVMVGVGAAFDFHAGRVRQAPPWMQRMGLEWLFRLLMEPRRLWKRYAKHNPRFVALAALQLIGVRRYDTT</sequence>
<dbReference type="AlphaFoldDB" id="A0A2T5G5D8"/>
<dbReference type="EMBL" id="PEBW01000005">
    <property type="protein sequence ID" value="PTQ51396.1"/>
    <property type="molecule type" value="Genomic_DNA"/>
</dbReference>
<accession>A0A2T5G5D8</accession>
<reference evidence="3 4" key="1">
    <citation type="submission" date="2017-08" db="EMBL/GenBank/DDBJ databases">
        <title>Burning lignite coal seam in the remote Altai Mountains harbors a hydrogen-driven thermophilic microbial community.</title>
        <authorList>
            <person name="Kadnikov V.V."/>
            <person name="Mardanov A.V."/>
            <person name="Ivasenko D."/>
            <person name="Beletsky A.V."/>
            <person name="Karnachuk O.V."/>
            <person name="Ravin N.V."/>
        </authorList>
    </citation>
    <scope>NUCLEOTIDE SEQUENCE [LARGE SCALE GENOMIC DNA]</scope>
    <source>
        <strain evidence="3">AL31</strain>
    </source>
</reference>
<gene>
    <name evidence="3" type="ORF">BLITH_1473</name>
</gene>
<organism evidence="3 4">
    <name type="scientific">Brockia lithotrophica</name>
    <dbReference type="NCBI Taxonomy" id="933949"/>
    <lineage>
        <taxon>Bacteria</taxon>
        <taxon>Bacillati</taxon>
        <taxon>Bacillota</taxon>
        <taxon>Bacilli</taxon>
        <taxon>Bacillales</taxon>
        <taxon>Bacillales Family X. Incertae Sedis</taxon>
        <taxon>Brockia</taxon>
    </lineage>
</organism>
<dbReference type="GO" id="GO:0016758">
    <property type="term" value="F:hexosyltransferase activity"/>
    <property type="evidence" value="ECO:0007669"/>
    <property type="project" value="TreeGrafter"/>
</dbReference>
<dbReference type="SUPFAM" id="SSF51556">
    <property type="entry name" value="Metallo-dependent hydrolases"/>
    <property type="match status" value="1"/>
</dbReference>
<keyword evidence="2 3" id="KW-0808">Transferase</keyword>
<dbReference type="Proteomes" id="UP000244016">
    <property type="component" value="Unassembled WGS sequence"/>
</dbReference>
<protein>
    <submittedName>
        <fullName evidence="3">N-acetylmannosaminyltransferase</fullName>
    </submittedName>
</protein>